<evidence type="ECO:0000313" key="2">
    <source>
        <dbReference type="Proteomes" id="UP000187891"/>
    </source>
</evidence>
<name>A0A1R3TRU7_9HYPH</name>
<dbReference type="RefSeq" id="WP_143239375.1">
    <property type="nucleotide sequence ID" value="NZ_FMUE01000006.1"/>
</dbReference>
<proteinExistence type="predicted"/>
<accession>A0A1R3TRU7</accession>
<dbReference type="InterPro" id="IPR059063">
    <property type="entry name" value="SocB"/>
</dbReference>
<reference evidence="2" key="1">
    <citation type="submission" date="2016-10" db="EMBL/GenBank/DDBJ databases">
        <authorList>
            <person name="Wibberg D."/>
        </authorList>
    </citation>
    <scope>NUCLEOTIDE SEQUENCE [LARGE SCALE GENOMIC DNA]</scope>
</reference>
<dbReference type="Pfam" id="PF26318">
    <property type="entry name" value="SocB"/>
    <property type="match status" value="1"/>
</dbReference>
<dbReference type="AlphaFoldDB" id="A0A1R3TRU7"/>
<evidence type="ECO:0000313" key="1">
    <source>
        <dbReference type="EMBL" id="SCX25484.1"/>
    </source>
</evidence>
<gene>
    <name evidence="1" type="ORF">DSM25559_2690</name>
</gene>
<protein>
    <submittedName>
        <fullName evidence="1">Uncharacterized protein</fullName>
    </submittedName>
</protein>
<organism evidence="1 2">
    <name type="scientific">Agrobacterium rosae</name>
    <dbReference type="NCBI Taxonomy" id="1972867"/>
    <lineage>
        <taxon>Bacteria</taxon>
        <taxon>Pseudomonadati</taxon>
        <taxon>Pseudomonadota</taxon>
        <taxon>Alphaproteobacteria</taxon>
        <taxon>Hyphomicrobiales</taxon>
        <taxon>Rhizobiaceae</taxon>
        <taxon>Rhizobium/Agrobacterium group</taxon>
        <taxon>Agrobacterium</taxon>
    </lineage>
</organism>
<dbReference type="EMBL" id="FMUE01000006">
    <property type="protein sequence ID" value="SCX25484.1"/>
    <property type="molecule type" value="Genomic_DNA"/>
</dbReference>
<dbReference type="STRING" id="1907666.DSM25559_2690"/>
<sequence>MGQKKRKAVGLLNRIQFIDLAEAVTQSATARKAWLRSYLQRALDGGKFPSYRNFRRAIPTIYGVTRGLDPSGPVTRRELEHHIKLACKGTDEAINVEAALALFDLTRPKKYQAWDHAPRHLPLGLNRTASIGLEVELVSGSELIFQYPYPRKSRLDDSTITVLLSIIHHAYAIGDREKAEVELADLSCDFETRDMRREKLPKTRSPRIIRLQPSDLISLENLGPDIQSVQDLLLELGDESD</sequence>
<dbReference type="Proteomes" id="UP000187891">
    <property type="component" value="Unassembled WGS sequence"/>
</dbReference>